<proteinExistence type="inferred from homology"/>
<dbReference type="PANTHER" id="PTHR43157:SF31">
    <property type="entry name" value="PHOSPHATIDYLINOSITOL-GLYCAN BIOSYNTHESIS CLASS F PROTEIN"/>
    <property type="match status" value="1"/>
</dbReference>
<reference evidence="3 4" key="1">
    <citation type="submission" date="2020-10" db="EMBL/GenBank/DDBJ databases">
        <title>Whole genome sequence of oil-degrading bacteria Rhodococcus pyridinivorans strain 5Ap.</title>
        <authorList>
            <person name="Akhremchuk A.E."/>
            <person name="Valentovich L.N."/>
            <person name="Charniauskaya M.I."/>
            <person name="Bukliarevich H.A."/>
            <person name="Titok M.A."/>
        </authorList>
    </citation>
    <scope>NUCLEOTIDE SEQUENCE [LARGE SCALE GENOMIC DNA]</scope>
    <source>
        <strain evidence="3 4">5Ap</strain>
    </source>
</reference>
<evidence type="ECO:0000313" key="4">
    <source>
        <dbReference type="Proteomes" id="UP000593818"/>
    </source>
</evidence>
<dbReference type="AlphaFoldDB" id="A0A7M2XRL2"/>
<evidence type="ECO:0000313" key="3">
    <source>
        <dbReference type="EMBL" id="QOV99570.1"/>
    </source>
</evidence>
<sequence length="288" mass="30405">MAPDATTSLVGRTVVVTGATSGVGEATARALGAAGATVVLAGRNVDRGKRIADEIGPRAEMMSLDLADLSAIRAFADAFADRRIDVLVNNAGVMAVPLGRTADGFEMQIGTNHLGHFALTGLLLPRITGRIVTVSSAAHLIGRIDLDDLNWERRPYNRAAGYAQSKLANLLFALELERRLAAARSPLRAVAAHPGYAATEVGSHTGTWFDRLFGFGKTILQRTPDQGAESVVLAASDPGIAGGYIGPRLLLYGAPGVATVGRRARDRETATRLWELSEKLTGVHFEIG</sequence>
<dbReference type="Pfam" id="PF00106">
    <property type="entry name" value="adh_short"/>
    <property type="match status" value="1"/>
</dbReference>
<dbReference type="PRINTS" id="PR00080">
    <property type="entry name" value="SDRFAMILY"/>
</dbReference>
<accession>A0A7M2XRL2</accession>
<comment type="similarity">
    <text evidence="2">Belongs to the short-chain dehydrogenases/reductases (SDR) family.</text>
</comment>
<keyword evidence="4" id="KW-1185">Reference proteome</keyword>
<dbReference type="SUPFAM" id="SSF51735">
    <property type="entry name" value="NAD(P)-binding Rossmann-fold domains"/>
    <property type="match status" value="1"/>
</dbReference>
<keyword evidence="1" id="KW-0560">Oxidoreductase</keyword>
<gene>
    <name evidence="3" type="ORF">INP59_04030</name>
</gene>
<dbReference type="RefSeq" id="WP_064852771.1">
    <property type="nucleotide sequence ID" value="NZ_CP063450.1"/>
</dbReference>
<dbReference type="Proteomes" id="UP000593818">
    <property type="component" value="Chromosome"/>
</dbReference>
<dbReference type="EMBL" id="CP063450">
    <property type="protein sequence ID" value="QOV99570.1"/>
    <property type="molecule type" value="Genomic_DNA"/>
</dbReference>
<evidence type="ECO:0000256" key="1">
    <source>
        <dbReference type="ARBA" id="ARBA00023002"/>
    </source>
</evidence>
<evidence type="ECO:0000256" key="2">
    <source>
        <dbReference type="RuleBase" id="RU000363"/>
    </source>
</evidence>
<dbReference type="PRINTS" id="PR00081">
    <property type="entry name" value="GDHRDH"/>
</dbReference>
<dbReference type="CDD" id="cd05327">
    <property type="entry name" value="retinol-DH_like_SDR_c_like"/>
    <property type="match status" value="1"/>
</dbReference>
<dbReference type="NCBIfam" id="NF004846">
    <property type="entry name" value="PRK06197.1"/>
    <property type="match status" value="1"/>
</dbReference>
<dbReference type="InterPro" id="IPR002347">
    <property type="entry name" value="SDR_fam"/>
</dbReference>
<organism evidence="3 4">
    <name type="scientific">Rhodococcus pyridinivorans</name>
    <dbReference type="NCBI Taxonomy" id="103816"/>
    <lineage>
        <taxon>Bacteria</taxon>
        <taxon>Bacillati</taxon>
        <taxon>Actinomycetota</taxon>
        <taxon>Actinomycetes</taxon>
        <taxon>Mycobacteriales</taxon>
        <taxon>Nocardiaceae</taxon>
        <taxon>Rhodococcus</taxon>
    </lineage>
</organism>
<dbReference type="InterPro" id="IPR036291">
    <property type="entry name" value="NAD(P)-bd_dom_sf"/>
</dbReference>
<dbReference type="Gene3D" id="3.40.50.720">
    <property type="entry name" value="NAD(P)-binding Rossmann-like Domain"/>
    <property type="match status" value="1"/>
</dbReference>
<protein>
    <submittedName>
        <fullName evidence="3">SDR family NAD(P)-dependent oxidoreductase</fullName>
    </submittedName>
</protein>
<dbReference type="GO" id="GO:0016491">
    <property type="term" value="F:oxidoreductase activity"/>
    <property type="evidence" value="ECO:0007669"/>
    <property type="project" value="UniProtKB-KW"/>
</dbReference>
<dbReference type="PANTHER" id="PTHR43157">
    <property type="entry name" value="PHOSPHATIDYLINOSITOL-GLYCAN BIOSYNTHESIS CLASS F PROTEIN-RELATED"/>
    <property type="match status" value="1"/>
</dbReference>
<name>A0A7M2XRL2_9NOCA</name>